<evidence type="ECO:0000313" key="2">
    <source>
        <dbReference type="EMBL" id="PIP64017.1"/>
    </source>
</evidence>
<proteinExistence type="predicted"/>
<name>A0A2H0C296_9BACT</name>
<feature type="transmembrane region" description="Helical" evidence="1">
    <location>
        <begin position="44"/>
        <end position="65"/>
    </location>
</feature>
<dbReference type="EMBL" id="PCTD01000213">
    <property type="protein sequence ID" value="PIP64017.1"/>
    <property type="molecule type" value="Genomic_DNA"/>
</dbReference>
<dbReference type="AlphaFoldDB" id="A0A2H0C296"/>
<gene>
    <name evidence="2" type="ORF">COW96_04900</name>
</gene>
<evidence type="ECO:0000256" key="1">
    <source>
        <dbReference type="SAM" id="Phobius"/>
    </source>
</evidence>
<organism evidence="2 3">
    <name type="scientific">Candidatus Roizmanbacteria bacterium CG22_combo_CG10-13_8_21_14_all_33_16</name>
    <dbReference type="NCBI Taxonomy" id="1974859"/>
    <lineage>
        <taxon>Bacteria</taxon>
        <taxon>Candidatus Roizmaniibacteriota</taxon>
    </lineage>
</organism>
<evidence type="ECO:0000313" key="3">
    <source>
        <dbReference type="Proteomes" id="UP000230802"/>
    </source>
</evidence>
<keyword evidence="1" id="KW-0472">Membrane</keyword>
<sequence length="70" mass="7860">MGFQLVLVLGLPFSLIAALMSFLITYGEYSHHFAEKGKILKPSIGAGLITLIFFIFLMTIIAFFLNKMFL</sequence>
<protein>
    <submittedName>
        <fullName evidence="2">Uncharacterized protein</fullName>
    </submittedName>
</protein>
<keyword evidence="1" id="KW-0812">Transmembrane</keyword>
<reference evidence="2 3" key="1">
    <citation type="submission" date="2017-09" db="EMBL/GenBank/DDBJ databases">
        <title>Depth-based differentiation of microbial function through sediment-hosted aquifers and enrichment of novel symbionts in the deep terrestrial subsurface.</title>
        <authorList>
            <person name="Probst A.J."/>
            <person name="Ladd B."/>
            <person name="Jarett J.K."/>
            <person name="Geller-Mcgrath D.E."/>
            <person name="Sieber C.M."/>
            <person name="Emerson J.B."/>
            <person name="Anantharaman K."/>
            <person name="Thomas B.C."/>
            <person name="Malmstrom R."/>
            <person name="Stieglmeier M."/>
            <person name="Klingl A."/>
            <person name="Woyke T."/>
            <person name="Ryan C.M."/>
            <person name="Banfield J.F."/>
        </authorList>
    </citation>
    <scope>NUCLEOTIDE SEQUENCE [LARGE SCALE GENOMIC DNA]</scope>
    <source>
        <strain evidence="2">CG22_combo_CG10-13_8_21_14_all_33_16</strain>
    </source>
</reference>
<dbReference type="Proteomes" id="UP000230802">
    <property type="component" value="Unassembled WGS sequence"/>
</dbReference>
<accession>A0A2H0C296</accession>
<feature type="transmembrane region" description="Helical" evidence="1">
    <location>
        <begin position="5"/>
        <end position="24"/>
    </location>
</feature>
<comment type="caution">
    <text evidence="2">The sequence shown here is derived from an EMBL/GenBank/DDBJ whole genome shotgun (WGS) entry which is preliminary data.</text>
</comment>
<keyword evidence="1" id="KW-1133">Transmembrane helix</keyword>